<dbReference type="RefSeq" id="WP_073851926.1">
    <property type="nucleotide sequence ID" value="NZ_LVWA01000005.1"/>
</dbReference>
<comment type="similarity">
    <text evidence="1">Belongs to the HypE family.</text>
</comment>
<gene>
    <name evidence="4" type="ORF">A3841_15675</name>
</gene>
<organism evidence="4 5">
    <name type="scientific">Pontibacter flavimaris</name>
    <dbReference type="NCBI Taxonomy" id="1797110"/>
    <lineage>
        <taxon>Bacteria</taxon>
        <taxon>Pseudomonadati</taxon>
        <taxon>Bacteroidota</taxon>
        <taxon>Cytophagia</taxon>
        <taxon>Cytophagales</taxon>
        <taxon>Hymenobacteraceae</taxon>
        <taxon>Pontibacter</taxon>
    </lineage>
</organism>
<dbReference type="InterPro" id="IPR036676">
    <property type="entry name" value="PurM-like_C_sf"/>
</dbReference>
<accession>A0A1Q5PC31</accession>
<evidence type="ECO:0000259" key="3">
    <source>
        <dbReference type="Pfam" id="PF02769"/>
    </source>
</evidence>
<dbReference type="Pfam" id="PF02769">
    <property type="entry name" value="AIRS_C"/>
    <property type="match status" value="1"/>
</dbReference>
<protein>
    <submittedName>
        <fullName evidence="4">AIR synthase</fullName>
    </submittedName>
</protein>
<dbReference type="PANTHER" id="PTHR30303:SF4">
    <property type="entry name" value="HYDROGENASE EXPRESSION_FORMATION PROTEIN HYPE"/>
    <property type="match status" value="1"/>
</dbReference>
<dbReference type="EMBL" id="LVWA01000005">
    <property type="protein sequence ID" value="OKL39820.1"/>
    <property type="molecule type" value="Genomic_DNA"/>
</dbReference>
<evidence type="ECO:0000256" key="1">
    <source>
        <dbReference type="ARBA" id="ARBA00006243"/>
    </source>
</evidence>
<evidence type="ECO:0000259" key="2">
    <source>
        <dbReference type="Pfam" id="PF00586"/>
    </source>
</evidence>
<dbReference type="InterPro" id="IPR036921">
    <property type="entry name" value="PurM-like_N_sf"/>
</dbReference>
<dbReference type="InterPro" id="IPR016188">
    <property type="entry name" value="PurM-like_N"/>
</dbReference>
<dbReference type="AlphaFoldDB" id="A0A1Q5PC31"/>
<comment type="caution">
    <text evidence="4">The sequence shown here is derived from an EMBL/GenBank/DDBJ whole genome shotgun (WGS) entry which is preliminary data.</text>
</comment>
<feature type="domain" description="PurM-like C-terminal" evidence="3">
    <location>
        <begin position="163"/>
        <end position="319"/>
    </location>
</feature>
<evidence type="ECO:0000313" key="5">
    <source>
        <dbReference type="Proteomes" id="UP000186551"/>
    </source>
</evidence>
<dbReference type="Proteomes" id="UP000186551">
    <property type="component" value="Unassembled WGS sequence"/>
</dbReference>
<dbReference type="OrthoDB" id="9801934at2"/>
<dbReference type="PIRSF" id="PIRSF005644">
    <property type="entry name" value="Hdrgns_mtr_HypE"/>
    <property type="match status" value="1"/>
</dbReference>
<dbReference type="PANTHER" id="PTHR30303">
    <property type="entry name" value="HYDROGENASE ISOENZYMES FORMATION PROTEIN HYPE"/>
    <property type="match status" value="1"/>
</dbReference>
<reference evidence="4 5" key="1">
    <citation type="submission" date="2016-03" db="EMBL/GenBank/DDBJ databases">
        <title>Genome sequence of Pontibacter sp. nov., of the family cytophagaceae, isolated from marine sediment of the Yellow Sea, China.</title>
        <authorList>
            <person name="Zhang G."/>
            <person name="Zhang R."/>
        </authorList>
    </citation>
    <scope>NUCLEOTIDE SEQUENCE [LARGE SCALE GENOMIC DNA]</scope>
    <source>
        <strain evidence="4 5">S10-8</strain>
    </source>
</reference>
<name>A0A1Q5PC31_9BACT</name>
<dbReference type="GO" id="GO:0051604">
    <property type="term" value="P:protein maturation"/>
    <property type="evidence" value="ECO:0007669"/>
    <property type="project" value="TreeGrafter"/>
</dbReference>
<feature type="domain" description="PurM-like N-terminal" evidence="2">
    <location>
        <begin position="39"/>
        <end position="143"/>
    </location>
</feature>
<dbReference type="InterPro" id="IPR011854">
    <property type="entry name" value="HypE"/>
</dbReference>
<dbReference type="STRING" id="1797110.A3841_15675"/>
<dbReference type="Gene3D" id="3.90.650.10">
    <property type="entry name" value="PurM-like C-terminal domain"/>
    <property type="match status" value="1"/>
</dbReference>
<dbReference type="Pfam" id="PF00586">
    <property type="entry name" value="AIRS"/>
    <property type="match status" value="1"/>
</dbReference>
<evidence type="ECO:0000313" key="4">
    <source>
        <dbReference type="EMBL" id="OKL39820.1"/>
    </source>
</evidence>
<keyword evidence="5" id="KW-1185">Reference proteome</keyword>
<dbReference type="SUPFAM" id="SSF55326">
    <property type="entry name" value="PurM N-terminal domain-like"/>
    <property type="match status" value="1"/>
</dbReference>
<dbReference type="SUPFAM" id="SSF56042">
    <property type="entry name" value="PurM C-terminal domain-like"/>
    <property type="match status" value="1"/>
</dbReference>
<sequence>MSAFEDNSGKLAAATFKDVLLPHSGAQREEVLVGPRFGVDTAVIDLGNNLGMAVSSDPLSLIPSIGLKESAWLSVHLLANDMASTGFAPMYAQFVLNLPTSLSLEGFREYWGYIHQYCQEIGVAITGGHTGQIEGQNSTISGGGTMFLTAPLHEILTSHKAAPGDILLVTKETALVSTSILAMSFPETVKNKLGREVWEKGCENFYQTSSLPDALAAKQALQSNAELKAMHDVTEGGVVGAICEMANASGCGFRIYNEALPVGEVQRQITGLFGIDHRFCVGAGSMVMAVKPGKEQELIRNLAAKSIKATVVGEMLPKEAGFRVMENGEEHTLYFDGKDPYWGAFFKALKADWK</sequence>
<dbReference type="Gene3D" id="3.30.1330.10">
    <property type="entry name" value="PurM-like, N-terminal domain"/>
    <property type="match status" value="1"/>
</dbReference>
<dbReference type="InterPro" id="IPR010918">
    <property type="entry name" value="PurM-like_C_dom"/>
</dbReference>
<proteinExistence type="inferred from homology"/>